<dbReference type="PANTHER" id="PTHR33112">
    <property type="entry name" value="DOMAIN PROTEIN, PUTATIVE-RELATED"/>
    <property type="match status" value="1"/>
</dbReference>
<reference evidence="2" key="1">
    <citation type="journal article" date="2011" name="PLoS Genet.">
        <title>Genomic analysis of the necrotrophic fungal pathogens Sclerotinia sclerotiorum and Botrytis cinerea.</title>
        <authorList>
            <person name="Amselem J."/>
            <person name="Cuomo C.A."/>
            <person name="van Kan J.A."/>
            <person name="Viaud M."/>
            <person name="Benito E.P."/>
            <person name="Couloux A."/>
            <person name="Coutinho P.M."/>
            <person name="de Vries R.P."/>
            <person name="Dyer P.S."/>
            <person name="Fillinger S."/>
            <person name="Fournier E."/>
            <person name="Gout L."/>
            <person name="Hahn M."/>
            <person name="Kohn L."/>
            <person name="Lapalu N."/>
            <person name="Plummer K.M."/>
            <person name="Pradier J.M."/>
            <person name="Quevillon E."/>
            <person name="Sharon A."/>
            <person name="Simon A."/>
            <person name="ten Have A."/>
            <person name="Tudzynski B."/>
            <person name="Tudzynski P."/>
            <person name="Wincker P."/>
            <person name="Andrew M."/>
            <person name="Anthouard V."/>
            <person name="Beever R.E."/>
            <person name="Beffa R."/>
            <person name="Benoit I."/>
            <person name="Bouzid O."/>
            <person name="Brault B."/>
            <person name="Chen Z."/>
            <person name="Choquer M."/>
            <person name="Collemare J."/>
            <person name="Cotton P."/>
            <person name="Danchin E.G."/>
            <person name="Da Silva C."/>
            <person name="Gautier A."/>
            <person name="Giraud C."/>
            <person name="Giraud T."/>
            <person name="Gonzalez C."/>
            <person name="Grossetete S."/>
            <person name="Guldener U."/>
            <person name="Henrissat B."/>
            <person name="Howlett B.J."/>
            <person name="Kodira C."/>
            <person name="Kretschmer M."/>
            <person name="Lappartient A."/>
            <person name="Leroch M."/>
            <person name="Levis C."/>
            <person name="Mauceli E."/>
            <person name="Neuveglise C."/>
            <person name="Oeser B."/>
            <person name="Pearson M."/>
            <person name="Poulain J."/>
            <person name="Poussereau N."/>
            <person name="Quesneville H."/>
            <person name="Rascle C."/>
            <person name="Schumacher J."/>
            <person name="Segurens B."/>
            <person name="Sexton A."/>
            <person name="Silva E."/>
            <person name="Sirven C."/>
            <person name="Soanes D.M."/>
            <person name="Talbot N.J."/>
            <person name="Templeton M."/>
            <person name="Yandava C."/>
            <person name="Yarden O."/>
            <person name="Zeng Q."/>
            <person name="Rollins J.A."/>
            <person name="Lebrun M.H."/>
            <person name="Dickman M."/>
        </authorList>
    </citation>
    <scope>NUCLEOTIDE SEQUENCE [LARGE SCALE GENOMIC DNA]</scope>
    <source>
        <strain evidence="2">T4</strain>
    </source>
</reference>
<evidence type="ECO:0000313" key="1">
    <source>
        <dbReference type="EMBL" id="CCD52094.1"/>
    </source>
</evidence>
<accession>G2YKE6</accession>
<gene>
    <name evidence="1" type="ORF">BofuT4_P082530.1</name>
</gene>
<evidence type="ECO:0000313" key="2">
    <source>
        <dbReference type="Proteomes" id="UP000008177"/>
    </source>
</evidence>
<dbReference type="AlphaFoldDB" id="G2YKE6"/>
<proteinExistence type="predicted"/>
<organism evidence="1 2">
    <name type="scientific">Botryotinia fuckeliana (strain T4)</name>
    <name type="common">Noble rot fungus</name>
    <name type="synonym">Botrytis cinerea</name>
    <dbReference type="NCBI Taxonomy" id="999810"/>
    <lineage>
        <taxon>Eukaryota</taxon>
        <taxon>Fungi</taxon>
        <taxon>Dikarya</taxon>
        <taxon>Ascomycota</taxon>
        <taxon>Pezizomycotina</taxon>
        <taxon>Leotiomycetes</taxon>
        <taxon>Helotiales</taxon>
        <taxon>Sclerotiniaceae</taxon>
        <taxon>Botrytis</taxon>
    </lineage>
</organism>
<dbReference type="PANTHER" id="PTHR33112:SF16">
    <property type="entry name" value="HETEROKARYON INCOMPATIBILITY DOMAIN-CONTAINING PROTEIN"/>
    <property type="match status" value="1"/>
</dbReference>
<dbReference type="EMBL" id="FQ790340">
    <property type="protein sequence ID" value="CCD52094.1"/>
    <property type="molecule type" value="Genomic_DNA"/>
</dbReference>
<dbReference type="Proteomes" id="UP000008177">
    <property type="component" value="Unplaced contigs"/>
</dbReference>
<protein>
    <submittedName>
        <fullName evidence="1">Uncharacterized protein</fullName>
    </submittedName>
</protein>
<dbReference type="InParanoid" id="G2YKE6"/>
<name>G2YKE6_BOTF4</name>
<sequence>MFDAVSDDRLAKSLPLRPLSSDVSSKESFNVISTWLQQCLSNHKECQNRDNVERKLPTRVIDVQHESEDPFLLETNQNWQLGFIELLLGLFTYNSNNETKPPTALQKNTSVCSSSNLERGLLWQRSDNSGLPLIRHAEYIAPSWNWASVSASHMSTRRIYDNLDGDDNNMKDQLDAKIIEIIICNENDDHFGIVHKGHVKLSGPTLEVCGHEIPSIFWDCPEDAAPDYAARRAHFESEGRPYHYTYNQFVREWNLITNECNASHSKVLLVNI</sequence>
<dbReference type="HOGENOM" id="CLU_1023053_0_0_1"/>